<reference evidence="1" key="1">
    <citation type="journal article" date="2015" name="Nature">
        <title>Complex archaea that bridge the gap between prokaryotes and eukaryotes.</title>
        <authorList>
            <person name="Spang A."/>
            <person name="Saw J.H."/>
            <person name="Jorgensen S.L."/>
            <person name="Zaremba-Niedzwiedzka K."/>
            <person name="Martijn J."/>
            <person name="Lind A.E."/>
            <person name="van Eijk R."/>
            <person name="Schleper C."/>
            <person name="Guy L."/>
            <person name="Ettema T.J."/>
        </authorList>
    </citation>
    <scope>NUCLEOTIDE SEQUENCE</scope>
</reference>
<dbReference type="AlphaFoldDB" id="A0A0F9DYM3"/>
<dbReference type="EMBL" id="LAZR01027079">
    <property type="protein sequence ID" value="KKL66824.1"/>
    <property type="molecule type" value="Genomic_DNA"/>
</dbReference>
<comment type="caution">
    <text evidence="1">The sequence shown here is derived from an EMBL/GenBank/DDBJ whole genome shotgun (WGS) entry which is preliminary data.</text>
</comment>
<proteinExistence type="predicted"/>
<evidence type="ECO:0008006" key="2">
    <source>
        <dbReference type="Google" id="ProtNLM"/>
    </source>
</evidence>
<protein>
    <recommendedName>
        <fullName evidence="2">HK97 gp10 family phage protein</fullName>
    </recommendedName>
</protein>
<sequence length="165" mass="18210">MDIKIEISPREMREALADIDSYGEIVTNQIQDAVGRATFRLGAGARMRAPVNFGRLRQSITEKIGKRIGVVTVNVNYGGAVEFGTKPHIIRSRIKKALAFKPGAGFRFWDESGRVVVKSVKHPGTKAQPFLIPAAEEEAPKFAKEIKTILEKAAKIKGRRKNLGL</sequence>
<evidence type="ECO:0000313" key="1">
    <source>
        <dbReference type="EMBL" id="KKL66824.1"/>
    </source>
</evidence>
<dbReference type="Pfam" id="PF04883">
    <property type="entry name" value="HK97-gp10_like"/>
    <property type="match status" value="1"/>
</dbReference>
<name>A0A0F9DYM3_9ZZZZ</name>
<accession>A0A0F9DYM3</accession>
<organism evidence="1">
    <name type="scientific">marine sediment metagenome</name>
    <dbReference type="NCBI Taxonomy" id="412755"/>
    <lineage>
        <taxon>unclassified sequences</taxon>
        <taxon>metagenomes</taxon>
        <taxon>ecological metagenomes</taxon>
    </lineage>
</organism>
<dbReference type="InterPro" id="IPR010064">
    <property type="entry name" value="HK97-gp10_tail"/>
</dbReference>
<gene>
    <name evidence="1" type="ORF">LCGC14_2141140</name>
</gene>